<comment type="caution">
    <text evidence="2">The sequence shown here is derived from an EMBL/GenBank/DDBJ whole genome shotgun (WGS) entry which is preliminary data.</text>
</comment>
<evidence type="ECO:0000313" key="3">
    <source>
        <dbReference type="Proteomes" id="UP000037510"/>
    </source>
</evidence>
<protein>
    <submittedName>
        <fullName evidence="2">Uncharacterized protein</fullName>
    </submittedName>
</protein>
<sequence>MTETDATRRPIEMPERFIPYLEKYRIYKIFKHMKLFLSRQLHCFIDTDRVIILVSPELNIDLGFYVITRRCVMDRYEKHDEYVQGCISPVLMSEVTKEMTLKDPVPQAGWLMFDHPCTVREARCLQQDGVLPTVTLELIPTPSPAPLTPNPLTPPRDFSQQDFEVLQRGARMRGGGAGPAAGPPRSGRARHLPRADCGAARRGQAQPGARASQALRTVHFEDLLNEAKEQTDDIGETLRRHGPSLQLKADILTVAKISLQDCIDHGWVLTGYPTSGNEFERLDTMTTPPNRVVFLNADWETCKARTAMHGVDWCTGMSAPAGSGPRVLPHPKDEETQLDFEVHLHSLLGLIGPIVVFAIVCPA</sequence>
<dbReference type="STRING" id="104452.A0A0L7L2F2"/>
<accession>A0A0L7L2F2</accession>
<dbReference type="Gene3D" id="3.40.50.300">
    <property type="entry name" value="P-loop containing nucleotide triphosphate hydrolases"/>
    <property type="match status" value="1"/>
</dbReference>
<keyword evidence="3" id="KW-1185">Reference proteome</keyword>
<dbReference type="EMBL" id="JTDY01003375">
    <property type="protein sequence ID" value="KOB69653.1"/>
    <property type="molecule type" value="Genomic_DNA"/>
</dbReference>
<evidence type="ECO:0000256" key="1">
    <source>
        <dbReference type="SAM" id="MobiDB-lite"/>
    </source>
</evidence>
<organism evidence="2 3">
    <name type="scientific">Operophtera brumata</name>
    <name type="common">Winter moth</name>
    <name type="synonym">Phalaena brumata</name>
    <dbReference type="NCBI Taxonomy" id="104452"/>
    <lineage>
        <taxon>Eukaryota</taxon>
        <taxon>Metazoa</taxon>
        <taxon>Ecdysozoa</taxon>
        <taxon>Arthropoda</taxon>
        <taxon>Hexapoda</taxon>
        <taxon>Insecta</taxon>
        <taxon>Pterygota</taxon>
        <taxon>Neoptera</taxon>
        <taxon>Endopterygota</taxon>
        <taxon>Lepidoptera</taxon>
        <taxon>Glossata</taxon>
        <taxon>Ditrysia</taxon>
        <taxon>Geometroidea</taxon>
        <taxon>Geometridae</taxon>
        <taxon>Larentiinae</taxon>
        <taxon>Operophtera</taxon>
    </lineage>
</organism>
<feature type="region of interest" description="Disordered" evidence="1">
    <location>
        <begin position="171"/>
        <end position="191"/>
    </location>
</feature>
<dbReference type="AlphaFoldDB" id="A0A0L7L2F2"/>
<dbReference type="Proteomes" id="UP000037510">
    <property type="component" value="Unassembled WGS sequence"/>
</dbReference>
<proteinExistence type="predicted"/>
<reference evidence="2 3" key="1">
    <citation type="journal article" date="2015" name="Genome Biol. Evol.">
        <title>The genome of winter moth (Operophtera brumata) provides a genomic perspective on sexual dimorphism and phenology.</title>
        <authorList>
            <person name="Derks M.F."/>
            <person name="Smit S."/>
            <person name="Salis L."/>
            <person name="Schijlen E."/>
            <person name="Bossers A."/>
            <person name="Mateman C."/>
            <person name="Pijl A.S."/>
            <person name="de Ridder D."/>
            <person name="Groenen M.A."/>
            <person name="Visser M.E."/>
            <person name="Megens H.J."/>
        </authorList>
    </citation>
    <scope>NUCLEOTIDE SEQUENCE [LARGE SCALE GENOMIC DNA]</scope>
    <source>
        <strain evidence="2">WM2013NL</strain>
        <tissue evidence="2">Head and thorax</tissue>
    </source>
</reference>
<dbReference type="InterPro" id="IPR027417">
    <property type="entry name" value="P-loop_NTPase"/>
</dbReference>
<evidence type="ECO:0000313" key="2">
    <source>
        <dbReference type="EMBL" id="KOB69653.1"/>
    </source>
</evidence>
<name>A0A0L7L2F2_OPEBR</name>
<gene>
    <name evidence="2" type="ORF">OBRU01_16497</name>
</gene>